<dbReference type="Proteomes" id="UP000584374">
    <property type="component" value="Unassembled WGS sequence"/>
</dbReference>
<protein>
    <submittedName>
        <fullName evidence="2">Uncharacterized protein</fullName>
    </submittedName>
</protein>
<organism evidence="2 3">
    <name type="scientific">Saccharopolyspora phatthalungensis</name>
    <dbReference type="NCBI Taxonomy" id="664693"/>
    <lineage>
        <taxon>Bacteria</taxon>
        <taxon>Bacillati</taxon>
        <taxon>Actinomycetota</taxon>
        <taxon>Actinomycetes</taxon>
        <taxon>Pseudonocardiales</taxon>
        <taxon>Pseudonocardiaceae</taxon>
        <taxon>Saccharopolyspora</taxon>
    </lineage>
</organism>
<accession>A0A840QFS5</accession>
<dbReference type="RefSeq" id="WP_281399478.1">
    <property type="nucleotide sequence ID" value="NZ_JACHIW010000001.1"/>
</dbReference>
<evidence type="ECO:0000256" key="1">
    <source>
        <dbReference type="SAM" id="MobiDB-lite"/>
    </source>
</evidence>
<keyword evidence="3" id="KW-1185">Reference proteome</keyword>
<evidence type="ECO:0000313" key="3">
    <source>
        <dbReference type="Proteomes" id="UP000584374"/>
    </source>
</evidence>
<name>A0A840QFS5_9PSEU</name>
<feature type="region of interest" description="Disordered" evidence="1">
    <location>
        <begin position="1"/>
        <end position="20"/>
    </location>
</feature>
<proteinExistence type="predicted"/>
<gene>
    <name evidence="2" type="ORF">BJ970_004869</name>
</gene>
<sequence>MIRVPDDVGPGELGQVDAAGGGAEDPVIVIAAADGLISNVLL</sequence>
<comment type="caution">
    <text evidence="2">The sequence shown here is derived from an EMBL/GenBank/DDBJ whole genome shotgun (WGS) entry which is preliminary data.</text>
</comment>
<dbReference type="AlphaFoldDB" id="A0A840QFS5"/>
<evidence type="ECO:0000313" key="2">
    <source>
        <dbReference type="EMBL" id="MBB5157335.1"/>
    </source>
</evidence>
<dbReference type="EMBL" id="JACHIW010000001">
    <property type="protein sequence ID" value="MBB5157335.1"/>
    <property type="molecule type" value="Genomic_DNA"/>
</dbReference>
<reference evidence="2 3" key="1">
    <citation type="submission" date="2020-08" db="EMBL/GenBank/DDBJ databases">
        <title>Sequencing the genomes of 1000 actinobacteria strains.</title>
        <authorList>
            <person name="Klenk H.-P."/>
        </authorList>
    </citation>
    <scope>NUCLEOTIDE SEQUENCE [LARGE SCALE GENOMIC DNA]</scope>
    <source>
        <strain evidence="2 3">DSM 45584</strain>
    </source>
</reference>